<keyword evidence="3 6" id="KW-0808">Transferase</keyword>
<proteinExistence type="inferred from homology"/>
<dbReference type="Pfam" id="PF05175">
    <property type="entry name" value="MTS"/>
    <property type="match status" value="1"/>
</dbReference>
<dbReference type="GO" id="GO:0003676">
    <property type="term" value="F:nucleic acid binding"/>
    <property type="evidence" value="ECO:0007669"/>
    <property type="project" value="InterPro"/>
</dbReference>
<dbReference type="SUPFAM" id="SSF53335">
    <property type="entry name" value="S-adenosyl-L-methionine-dependent methyltransferases"/>
    <property type="match status" value="1"/>
</dbReference>
<dbReference type="AlphaFoldDB" id="A0A1J1HBD6"/>
<sequence>MSASYKIKKINFDFIYKNEEIKNNVYLPSSDTFTFIEVLENEVENISSNVNIALEMGTGSGYLILSLYEMLLKKNKKIELLYCIDINEAACNCIRNLTNINKISNVEILNNNLFSNLRKCNQFDLVIFNPPYVPTGEDEINKTDIVASYAGGKLGREVIMKFLLNVYDYVSINGVIYLLLEKQNLPHEIMNSVNIKKKFNCIELKKKKTLNETIFIYKLRKKLIP</sequence>
<dbReference type="InterPro" id="IPR029063">
    <property type="entry name" value="SAM-dependent_MTases_sf"/>
</dbReference>
<name>A0A1J1HBD6_PLARL</name>
<evidence type="ECO:0000256" key="3">
    <source>
        <dbReference type="ARBA" id="ARBA00022679"/>
    </source>
</evidence>
<evidence type="ECO:0000256" key="2">
    <source>
        <dbReference type="ARBA" id="ARBA00022603"/>
    </source>
</evidence>
<dbReference type="GO" id="GO:0008276">
    <property type="term" value="F:protein methyltransferase activity"/>
    <property type="evidence" value="ECO:0007669"/>
    <property type="project" value="TreeGrafter"/>
</dbReference>
<dbReference type="Proteomes" id="UP000220158">
    <property type="component" value="Chromosome 14"/>
</dbReference>
<dbReference type="PANTHER" id="PTHR45875:SF1">
    <property type="entry name" value="METHYLTRANSFERASE N6AMT1"/>
    <property type="match status" value="1"/>
</dbReference>
<dbReference type="GO" id="GO:0035657">
    <property type="term" value="C:eRF1 methyltransferase complex"/>
    <property type="evidence" value="ECO:0007669"/>
    <property type="project" value="TreeGrafter"/>
</dbReference>
<evidence type="ECO:0000313" key="7">
    <source>
        <dbReference type="Proteomes" id="UP000220158"/>
    </source>
</evidence>
<dbReference type="InterPro" id="IPR007848">
    <property type="entry name" value="Small_mtfrase_dom"/>
</dbReference>
<keyword evidence="2 6" id="KW-0489">Methyltransferase</keyword>
<organism evidence="6 7">
    <name type="scientific">Plasmodium relictum</name>
    <dbReference type="NCBI Taxonomy" id="85471"/>
    <lineage>
        <taxon>Eukaryota</taxon>
        <taxon>Sar</taxon>
        <taxon>Alveolata</taxon>
        <taxon>Apicomplexa</taxon>
        <taxon>Aconoidasida</taxon>
        <taxon>Haemosporida</taxon>
        <taxon>Plasmodiidae</taxon>
        <taxon>Plasmodium</taxon>
        <taxon>Plasmodium (Haemamoeba)</taxon>
    </lineage>
</organism>
<dbReference type="CDD" id="cd02440">
    <property type="entry name" value="AdoMet_MTases"/>
    <property type="match status" value="1"/>
</dbReference>
<evidence type="ECO:0000259" key="5">
    <source>
        <dbReference type="Pfam" id="PF05175"/>
    </source>
</evidence>
<dbReference type="Gene3D" id="3.40.50.150">
    <property type="entry name" value="Vaccinia Virus protein VP39"/>
    <property type="match status" value="1"/>
</dbReference>
<accession>A0A1J1HBD6</accession>
<dbReference type="OrthoDB" id="406152at2759"/>
<evidence type="ECO:0000313" key="6">
    <source>
        <dbReference type="EMBL" id="CRH02279.1"/>
    </source>
</evidence>
<comment type="similarity">
    <text evidence="1">Belongs to the eukaryotic/archaeal PrmC-related family.</text>
</comment>
<dbReference type="InterPro" id="IPR002052">
    <property type="entry name" value="DNA_methylase_N6_adenine_CS"/>
</dbReference>
<dbReference type="EMBL" id="LN835309">
    <property type="protein sequence ID" value="CRH02279.1"/>
    <property type="molecule type" value="Genomic_DNA"/>
</dbReference>
<evidence type="ECO:0000256" key="1">
    <source>
        <dbReference type="ARBA" id="ARBA00006149"/>
    </source>
</evidence>
<dbReference type="OMA" id="DVNRNAC"/>
<reference evidence="6 7" key="1">
    <citation type="submission" date="2015-04" db="EMBL/GenBank/DDBJ databases">
        <authorList>
            <consortium name="Pathogen Informatics"/>
        </authorList>
    </citation>
    <scope>NUCLEOTIDE SEQUENCE [LARGE SCALE GENOMIC DNA]</scope>
    <source>
        <strain evidence="6 7">SGS1</strain>
    </source>
</reference>
<dbReference type="PANTHER" id="PTHR45875">
    <property type="entry name" value="METHYLTRANSFERASE N6AMT1"/>
    <property type="match status" value="1"/>
</dbReference>
<dbReference type="PROSITE" id="PS00092">
    <property type="entry name" value="N6_MTASE"/>
    <property type="match status" value="1"/>
</dbReference>
<dbReference type="KEGG" id="prel:PRELSG_1400800"/>
<dbReference type="VEuPathDB" id="PlasmoDB:PRELSG_1400800"/>
<feature type="domain" description="Methyltransferase small" evidence="5">
    <location>
        <begin position="51"/>
        <end position="137"/>
    </location>
</feature>
<evidence type="ECO:0000256" key="4">
    <source>
        <dbReference type="ARBA" id="ARBA00022691"/>
    </source>
</evidence>
<keyword evidence="4" id="KW-0949">S-adenosyl-L-methionine</keyword>
<dbReference type="InterPro" id="IPR052190">
    <property type="entry name" value="Euk-Arch_PrmC-MTase"/>
</dbReference>
<keyword evidence="7" id="KW-1185">Reference proteome</keyword>
<dbReference type="GO" id="GO:0003886">
    <property type="term" value="F:DNA (cytosine-5-)-methyltransferase activity"/>
    <property type="evidence" value="ECO:0007669"/>
    <property type="project" value="UniProtKB-EC"/>
</dbReference>
<dbReference type="EC" id="2.1.1.37" evidence="6"/>
<dbReference type="GO" id="GO:0032259">
    <property type="term" value="P:methylation"/>
    <property type="evidence" value="ECO:0007669"/>
    <property type="project" value="UniProtKB-KW"/>
</dbReference>
<dbReference type="GeneID" id="39738438"/>
<gene>
    <name evidence="6" type="ORF">PRELSG_1400800</name>
</gene>
<protein>
    <submittedName>
        <fullName evidence="6">Methyltransferase-like protein, putative</fullName>
        <ecNumber evidence="6">2.1.1.37</ecNumber>
    </submittedName>
</protein>
<dbReference type="RefSeq" id="XP_028534800.1">
    <property type="nucleotide sequence ID" value="XM_028679048.1"/>
</dbReference>